<evidence type="ECO:0008006" key="15">
    <source>
        <dbReference type="Google" id="ProtNLM"/>
    </source>
</evidence>
<dbReference type="PANTHER" id="PTHR47234">
    <property type="match status" value="1"/>
</dbReference>
<dbReference type="GO" id="GO:0009279">
    <property type="term" value="C:cell outer membrane"/>
    <property type="evidence" value="ECO:0007669"/>
    <property type="project" value="UniProtKB-SubCell"/>
</dbReference>
<keyword evidence="10" id="KW-0732">Signal</keyword>
<dbReference type="PROSITE" id="PS52016">
    <property type="entry name" value="TONB_DEPENDENT_REC_3"/>
    <property type="match status" value="1"/>
</dbReference>
<keyword evidence="5 9" id="KW-0798">TonB box</keyword>
<evidence type="ECO:0000313" key="13">
    <source>
        <dbReference type="EMBL" id="TMN76139.1"/>
    </source>
</evidence>
<feature type="chain" id="PRO_5042841530" description="TonB-dependent receptor" evidence="10">
    <location>
        <begin position="27"/>
        <end position="942"/>
    </location>
</feature>
<evidence type="ECO:0000256" key="10">
    <source>
        <dbReference type="SAM" id="SignalP"/>
    </source>
</evidence>
<dbReference type="InterPro" id="IPR037066">
    <property type="entry name" value="Plug_dom_sf"/>
</dbReference>
<evidence type="ECO:0000256" key="5">
    <source>
        <dbReference type="ARBA" id="ARBA00023077"/>
    </source>
</evidence>
<dbReference type="SUPFAM" id="SSF56935">
    <property type="entry name" value="Porins"/>
    <property type="match status" value="1"/>
</dbReference>
<feature type="domain" description="TonB-dependent receptor-like beta-barrel" evidence="11">
    <location>
        <begin position="378"/>
        <end position="905"/>
    </location>
</feature>
<dbReference type="InterPro" id="IPR012910">
    <property type="entry name" value="Plug_dom"/>
</dbReference>
<evidence type="ECO:0000256" key="2">
    <source>
        <dbReference type="ARBA" id="ARBA00022448"/>
    </source>
</evidence>
<reference evidence="13 14" key="1">
    <citation type="submission" date="2017-12" db="EMBL/GenBank/DDBJ databases">
        <authorList>
            <person name="Paulsen S."/>
            <person name="Gram L.K."/>
        </authorList>
    </citation>
    <scope>NUCLEOTIDE SEQUENCE [LARGE SCALE GENOMIC DNA]</scope>
    <source>
        <strain evidence="13 14">S1607</strain>
    </source>
</reference>
<organism evidence="13 14">
    <name type="scientific">Pseudoalteromonas piscicida</name>
    <dbReference type="NCBI Taxonomy" id="43662"/>
    <lineage>
        <taxon>Bacteria</taxon>
        <taxon>Pseudomonadati</taxon>
        <taxon>Pseudomonadota</taxon>
        <taxon>Gammaproteobacteria</taxon>
        <taxon>Alteromonadales</taxon>
        <taxon>Pseudoalteromonadaceae</taxon>
        <taxon>Pseudoalteromonas</taxon>
    </lineage>
</organism>
<evidence type="ECO:0000256" key="8">
    <source>
        <dbReference type="PROSITE-ProRule" id="PRU01360"/>
    </source>
</evidence>
<dbReference type="Pfam" id="PF07715">
    <property type="entry name" value="Plug"/>
    <property type="match status" value="1"/>
</dbReference>
<dbReference type="InterPro" id="IPR000531">
    <property type="entry name" value="Beta-barrel_TonB"/>
</dbReference>
<keyword evidence="4 8" id="KW-0812">Transmembrane</keyword>
<dbReference type="Proteomes" id="UP000305423">
    <property type="component" value="Unassembled WGS sequence"/>
</dbReference>
<keyword evidence="7 8" id="KW-0998">Cell outer membrane</keyword>
<proteinExistence type="inferred from homology"/>
<feature type="domain" description="TonB-dependent receptor plug" evidence="12">
    <location>
        <begin position="54"/>
        <end position="167"/>
    </location>
</feature>
<evidence type="ECO:0000256" key="4">
    <source>
        <dbReference type="ARBA" id="ARBA00022692"/>
    </source>
</evidence>
<accession>A0AAQ2ESD2</accession>
<evidence type="ECO:0000256" key="9">
    <source>
        <dbReference type="RuleBase" id="RU003357"/>
    </source>
</evidence>
<evidence type="ECO:0000259" key="11">
    <source>
        <dbReference type="Pfam" id="PF00593"/>
    </source>
</evidence>
<evidence type="ECO:0000256" key="6">
    <source>
        <dbReference type="ARBA" id="ARBA00023136"/>
    </source>
</evidence>
<dbReference type="Gene3D" id="2.40.170.20">
    <property type="entry name" value="TonB-dependent receptor, beta-barrel domain"/>
    <property type="match status" value="1"/>
</dbReference>
<dbReference type="InterPro" id="IPR039426">
    <property type="entry name" value="TonB-dep_rcpt-like"/>
</dbReference>
<dbReference type="PANTHER" id="PTHR47234:SF1">
    <property type="entry name" value="TONB-DEPENDENT RECEPTOR"/>
    <property type="match status" value="1"/>
</dbReference>
<keyword evidence="6 8" id="KW-0472">Membrane</keyword>
<evidence type="ECO:0000256" key="1">
    <source>
        <dbReference type="ARBA" id="ARBA00004571"/>
    </source>
</evidence>
<evidence type="ECO:0000256" key="7">
    <source>
        <dbReference type="ARBA" id="ARBA00023237"/>
    </source>
</evidence>
<evidence type="ECO:0000256" key="3">
    <source>
        <dbReference type="ARBA" id="ARBA00022452"/>
    </source>
</evidence>
<keyword evidence="3 8" id="KW-1134">Transmembrane beta strand</keyword>
<feature type="signal peptide" evidence="10">
    <location>
        <begin position="1"/>
        <end position="26"/>
    </location>
</feature>
<gene>
    <name evidence="13" type="ORF">CWB74_13150</name>
</gene>
<dbReference type="Gene3D" id="2.170.130.10">
    <property type="entry name" value="TonB-dependent receptor, plug domain"/>
    <property type="match status" value="1"/>
</dbReference>
<sequence length="942" mass="105327">MTTIMYKHSLIAAAVLAAVTTNSVTAATDEQAEEIERVEVTGSRIKRIAIEGVTNVQSLSSADMVRSGFNTVYDALSSISAASGAVLGEVETGSYTPGAKELNLLGVGPEYTLILVNGKRLAYYPMPYGGQTNFVNLDMLPTAMVERIDIQSGGGSAIYGSDAMAGVVNIITKKGMDEHVVEAFYGQDTYGTGDKKGLSFVGGFEQDNFTFDYSLEYKTEEALTGADRPFHDSVWDNPDPTNKRELNRSITVWAENTEFKNQYSAQYCNTDDNPHPTAVQHFISRNDYGLSCGWDETGNNLLRNQVETMSLYINSVYSINDEHSFFVNGFYIDQEKKGARNPFFFAHAESIHGSMFWDPDIKNKAGGYGAPVKYMWRIVNDSEYTNDGLGRVYDDKSYSFSFGLEGEIADYYYSVGFSRSQYDFSDRYLHHTVEGNNWLKGPKLGEVDGMPIYRPNYQAFFAPLTQDNMYNMADWATYDGLSFNETLTADLSGDLFELPAGFVSFAAYIELMKEGTRATPDSRILNKEFVGLTGVITDGERNRYAAATEFMIPITEQISSEIALRYDHYDDISDVGGAFTYQVGFKYSPTDALMLRSAYGTTFRGPSMSSVYQGFAGNFGRGSDRVIADACLRFQTTGDPAQYNADALTISCADLDTTNINEPKLDADFETISAGDPTLKEESGHSLTFGLVYEYSPELSFNVDVYDIVLKDKITRLGSGEILDNVWKCENGLIDSSSAKCANMQDRVQRFDQDGLATDWLGNTKKGLPYTAAIIREGYINAAERQHGGVNFGVKGTFESELGEFIYKLDYSHVLKKKEKLRPEDPLEDVLDSQDNYNFKDMASFNLTWQLEKTAISWQVNYKGKNWNGADFGQREKLPAWIKHNLTIGHYINDNTRVMFTVQNLLNAMPPQDDSFRSYPFYKAGNYDTNGREFLLKVNYQF</sequence>
<evidence type="ECO:0000313" key="14">
    <source>
        <dbReference type="Proteomes" id="UP000305423"/>
    </source>
</evidence>
<comment type="subcellular location">
    <subcellularLocation>
        <location evidence="1 8">Cell outer membrane</location>
        <topology evidence="1 8">Multi-pass membrane protein</topology>
    </subcellularLocation>
</comment>
<dbReference type="EMBL" id="PNEL01000032">
    <property type="protein sequence ID" value="TMN76139.1"/>
    <property type="molecule type" value="Genomic_DNA"/>
</dbReference>
<reference evidence="14" key="2">
    <citation type="submission" date="2019-06" db="EMBL/GenBank/DDBJ databases">
        <title>Co-occurence of chitin degradation, pigmentation and bioactivity in marine Pseudoalteromonas.</title>
        <authorList>
            <person name="Sonnenschein E.C."/>
            <person name="Bech P.K."/>
        </authorList>
    </citation>
    <scope>NUCLEOTIDE SEQUENCE [LARGE SCALE GENOMIC DNA]</scope>
    <source>
        <strain evidence="14">S1607</strain>
    </source>
</reference>
<name>A0AAQ2ESD2_PSEO7</name>
<evidence type="ECO:0000259" key="12">
    <source>
        <dbReference type="Pfam" id="PF07715"/>
    </source>
</evidence>
<dbReference type="InterPro" id="IPR036942">
    <property type="entry name" value="Beta-barrel_TonB_sf"/>
</dbReference>
<protein>
    <recommendedName>
        <fullName evidence="15">TonB-dependent receptor</fullName>
    </recommendedName>
</protein>
<dbReference type="AlphaFoldDB" id="A0AAQ2ESD2"/>
<keyword evidence="2 8" id="KW-0813">Transport</keyword>
<dbReference type="Pfam" id="PF00593">
    <property type="entry name" value="TonB_dep_Rec_b-barrel"/>
    <property type="match status" value="1"/>
</dbReference>
<comment type="similarity">
    <text evidence="8 9">Belongs to the TonB-dependent receptor family.</text>
</comment>
<dbReference type="RefSeq" id="WP_017216734.1">
    <property type="nucleotide sequence ID" value="NZ_CP011925.1"/>
</dbReference>
<comment type="caution">
    <text evidence="13">The sequence shown here is derived from an EMBL/GenBank/DDBJ whole genome shotgun (WGS) entry which is preliminary data.</text>
</comment>